<dbReference type="PANTHER" id="PTHR43685">
    <property type="entry name" value="GLYCOSYLTRANSFERASE"/>
    <property type="match status" value="1"/>
</dbReference>
<dbReference type="SUPFAM" id="SSF53448">
    <property type="entry name" value="Nucleotide-diphospho-sugar transferases"/>
    <property type="match status" value="1"/>
</dbReference>
<gene>
    <name evidence="2" type="ORF">HS1genome_2141</name>
</gene>
<dbReference type="InterPro" id="IPR029044">
    <property type="entry name" value="Nucleotide-diphossugar_trans"/>
</dbReference>
<reference evidence="3" key="1">
    <citation type="submission" date="2018-04" db="EMBL/GenBank/DDBJ databases">
        <title>Complete genome sequence of Sulfodiicoccus acidiphilus strain HS-1.</title>
        <authorList>
            <person name="Sakai H.D."/>
            <person name="Kurosawa N."/>
        </authorList>
    </citation>
    <scope>NUCLEOTIDE SEQUENCE [LARGE SCALE GENOMIC DNA]</scope>
    <source>
        <strain evidence="3">HS-1</strain>
    </source>
</reference>
<keyword evidence="3" id="KW-1185">Reference proteome</keyword>
<feature type="domain" description="Glycosyltransferase 2-like" evidence="1">
    <location>
        <begin position="7"/>
        <end position="138"/>
    </location>
</feature>
<dbReference type="Gene3D" id="3.90.550.10">
    <property type="entry name" value="Spore Coat Polysaccharide Biosynthesis Protein SpsA, Chain A"/>
    <property type="match status" value="1"/>
</dbReference>
<dbReference type="InterPro" id="IPR050834">
    <property type="entry name" value="Glycosyltransf_2"/>
</dbReference>
<dbReference type="OrthoDB" id="42128at2157"/>
<proteinExistence type="predicted"/>
<evidence type="ECO:0000313" key="2">
    <source>
        <dbReference type="EMBL" id="BBD73752.1"/>
    </source>
</evidence>
<dbReference type="EMBL" id="AP018553">
    <property type="protein sequence ID" value="BBD73752.1"/>
    <property type="molecule type" value="Genomic_DNA"/>
</dbReference>
<organism evidence="2 3">
    <name type="scientific">Sulfodiicoccus acidiphilus</name>
    <dbReference type="NCBI Taxonomy" id="1670455"/>
    <lineage>
        <taxon>Archaea</taxon>
        <taxon>Thermoproteota</taxon>
        <taxon>Thermoprotei</taxon>
        <taxon>Sulfolobales</taxon>
        <taxon>Sulfolobaceae</taxon>
        <taxon>Sulfodiicoccus</taxon>
    </lineage>
</organism>
<dbReference type="GeneID" id="38667601"/>
<dbReference type="Proteomes" id="UP000276741">
    <property type="component" value="Chromosome"/>
</dbReference>
<evidence type="ECO:0000313" key="3">
    <source>
        <dbReference type="Proteomes" id="UP000276741"/>
    </source>
</evidence>
<dbReference type="Pfam" id="PF00535">
    <property type="entry name" value="Glycos_transf_2"/>
    <property type="match status" value="1"/>
</dbReference>
<dbReference type="KEGG" id="sacd:HS1genome_2141"/>
<dbReference type="InterPro" id="IPR001173">
    <property type="entry name" value="Glyco_trans_2-like"/>
</dbReference>
<dbReference type="RefSeq" id="WP_158613815.1">
    <property type="nucleotide sequence ID" value="NZ_AP018553.1"/>
</dbReference>
<sequence length="324" mass="37770">MPPQVAVIVIDHDRKRYILDALRSVLTQTLRREEYEVVAVTNYRDEKIEEFLETHNIPHLIVSDKGTGAKYAFGVKHTTAPIICFLDDDDMFSSEKLEKVLRHFKDGIAYLHTARINVDEQGKEIGRSQLFNYELRTRESREILRALRLYLEFNISSICVKRETLDPFVDVLSRVVRGVDYFYLFVALTSALPIRHTSEPLTIYRVHRSLMHFFEAGKEEFLDRARKYYSETAEAKALMASAFDKYPFLSMLIRCDEKVFRVMAKLCSKKREPRTLREALQSMGCLQHPLSFRVKLLGGAIVSLISPSLSSEVFFRYYLRRYGQ</sequence>
<name>A0A348B6F0_9CREN</name>
<dbReference type="AlphaFoldDB" id="A0A348B6F0"/>
<accession>A0A348B6F0</accession>
<protein>
    <recommendedName>
        <fullName evidence="1">Glycosyltransferase 2-like domain-containing protein</fullName>
    </recommendedName>
</protein>
<dbReference type="PANTHER" id="PTHR43685:SF2">
    <property type="entry name" value="GLYCOSYLTRANSFERASE 2-LIKE DOMAIN-CONTAINING PROTEIN"/>
    <property type="match status" value="1"/>
</dbReference>
<evidence type="ECO:0000259" key="1">
    <source>
        <dbReference type="Pfam" id="PF00535"/>
    </source>
</evidence>